<dbReference type="AlphaFoldDB" id="A0A4P1RNL0"/>
<proteinExistence type="predicted"/>
<evidence type="ECO:0000313" key="2">
    <source>
        <dbReference type="EMBL" id="OIW14933.1"/>
    </source>
</evidence>
<evidence type="ECO:0000256" key="1">
    <source>
        <dbReference type="SAM" id="SignalP"/>
    </source>
</evidence>
<keyword evidence="3" id="KW-1185">Reference proteome</keyword>
<gene>
    <name evidence="2" type="ORF">TanjilG_30652</name>
</gene>
<dbReference type="EMBL" id="CM007363">
    <property type="protein sequence ID" value="OIW14933.1"/>
    <property type="molecule type" value="Genomic_DNA"/>
</dbReference>
<dbReference type="Gramene" id="OIW14933">
    <property type="protein sequence ID" value="OIW14933"/>
    <property type="gene ID" value="TanjilG_30652"/>
</dbReference>
<sequence>MDRFLLFLIVSLIAAVSGGRDLTGDVLRLPSEEASRFFQARNGDENEEGN</sequence>
<evidence type="ECO:0000313" key="3">
    <source>
        <dbReference type="Proteomes" id="UP000188354"/>
    </source>
</evidence>
<accession>A0A4P1RNL0</accession>
<organism evidence="2 3">
    <name type="scientific">Lupinus angustifolius</name>
    <name type="common">Narrow-leaved blue lupine</name>
    <dbReference type="NCBI Taxonomy" id="3871"/>
    <lineage>
        <taxon>Eukaryota</taxon>
        <taxon>Viridiplantae</taxon>
        <taxon>Streptophyta</taxon>
        <taxon>Embryophyta</taxon>
        <taxon>Tracheophyta</taxon>
        <taxon>Spermatophyta</taxon>
        <taxon>Magnoliopsida</taxon>
        <taxon>eudicotyledons</taxon>
        <taxon>Gunneridae</taxon>
        <taxon>Pentapetalae</taxon>
        <taxon>rosids</taxon>
        <taxon>fabids</taxon>
        <taxon>Fabales</taxon>
        <taxon>Fabaceae</taxon>
        <taxon>Papilionoideae</taxon>
        <taxon>50 kb inversion clade</taxon>
        <taxon>genistoids sensu lato</taxon>
        <taxon>core genistoids</taxon>
        <taxon>Genisteae</taxon>
        <taxon>Lupinus</taxon>
    </lineage>
</organism>
<name>A0A4P1RNL0_LUPAN</name>
<feature type="signal peptide" evidence="1">
    <location>
        <begin position="1"/>
        <end position="18"/>
    </location>
</feature>
<keyword evidence="1" id="KW-0732">Signal</keyword>
<dbReference type="Proteomes" id="UP000188354">
    <property type="component" value="Chromosome LG03"/>
</dbReference>
<reference evidence="2 3" key="1">
    <citation type="journal article" date="2017" name="Plant Biotechnol. J.">
        <title>A comprehensive draft genome sequence for lupin (Lupinus angustifolius), an emerging health food: insights into plant-microbe interactions and legume evolution.</title>
        <authorList>
            <person name="Hane J.K."/>
            <person name="Ming Y."/>
            <person name="Kamphuis L.G."/>
            <person name="Nelson M.N."/>
            <person name="Garg G."/>
            <person name="Atkins C.A."/>
            <person name="Bayer P.E."/>
            <person name="Bravo A."/>
            <person name="Bringans S."/>
            <person name="Cannon S."/>
            <person name="Edwards D."/>
            <person name="Foley R."/>
            <person name="Gao L.L."/>
            <person name="Harrison M.J."/>
            <person name="Huang W."/>
            <person name="Hurgobin B."/>
            <person name="Li S."/>
            <person name="Liu C.W."/>
            <person name="McGrath A."/>
            <person name="Morahan G."/>
            <person name="Murray J."/>
            <person name="Weller J."/>
            <person name="Jian J."/>
            <person name="Singh K.B."/>
        </authorList>
    </citation>
    <scope>NUCLEOTIDE SEQUENCE [LARGE SCALE GENOMIC DNA]</scope>
    <source>
        <strain evidence="3">cv. Tanjil</strain>
        <tissue evidence="2">Whole plant</tissue>
    </source>
</reference>
<feature type="chain" id="PRO_5020025232" evidence="1">
    <location>
        <begin position="19"/>
        <end position="50"/>
    </location>
</feature>
<protein>
    <submittedName>
        <fullName evidence="2">Uncharacterized protein</fullName>
    </submittedName>
</protein>